<protein>
    <submittedName>
        <fullName evidence="12">(spotted green pufferfish) hypothetical protein</fullName>
    </submittedName>
</protein>
<gene>
    <name evidence="12" type="ORF">GSTENG00021272001</name>
</gene>
<comment type="similarity">
    <text evidence="1">Belongs to the VEFS (VRN2-EMF2-FIS2-SU(Z)12) family.</text>
</comment>
<comment type="caution">
    <text evidence="12">The sequence shown here is derived from an EMBL/GenBank/DDBJ whole genome shotgun (WGS) entry which is preliminary data.</text>
</comment>
<evidence type="ECO:0000256" key="9">
    <source>
        <dbReference type="SAM" id="Phobius"/>
    </source>
</evidence>
<keyword evidence="7" id="KW-0804">Transcription</keyword>
<feature type="domain" description="Polycomb protein VEFS-Box" evidence="10">
    <location>
        <begin position="769"/>
        <end position="799"/>
    </location>
</feature>
<proteinExistence type="inferred from homology"/>
<keyword evidence="9" id="KW-1133">Transmembrane helix</keyword>
<keyword evidence="4" id="KW-0862">Zinc</keyword>
<reference evidence="12" key="2">
    <citation type="submission" date="2004-02" db="EMBL/GenBank/DDBJ databases">
        <authorList>
            <consortium name="Genoscope"/>
            <consortium name="Whitehead Institute Centre for Genome Research"/>
        </authorList>
    </citation>
    <scope>NUCLEOTIDE SEQUENCE</scope>
</reference>
<evidence type="ECO:0000313" key="12">
    <source>
        <dbReference type="EMBL" id="CAG02242.1"/>
    </source>
</evidence>
<evidence type="ECO:0000256" key="7">
    <source>
        <dbReference type="ARBA" id="ARBA00023163"/>
    </source>
</evidence>
<keyword evidence="2" id="KW-0479">Metal-binding</keyword>
<name>Q4SAU0_TETNG</name>
<dbReference type="GO" id="GO:0006325">
    <property type="term" value="P:chromatin organization"/>
    <property type="evidence" value="ECO:0007669"/>
    <property type="project" value="UniProtKB-KW"/>
</dbReference>
<sequence>MAPQKQNSAAGNPLVAFGSGGKANGLYQPSSAAMAAARRANLHTQGDHELFLQAFEKPTQIYRFLRTRNLIAVSFTLHLTVLYKCRVLLLKLTPPLPMLLCLSCISQPIFLHRTLTYMSHRNSRNNAKRKSTKVDNLLFKVEKMRGEQESHSLASNLQLTFTGFFHKAGESLSFFCVLAWREYVCFVLCFPGKLSQDSENEQNSVSLEVLLVKVCHKKRKVCWYLRLAGVNIFMISLLSEISQFVLLLLFWLRWKTPDIFDPVQDVSCPVKQVPAGKKQVPLNPGGGGGRLHAKPAALPALLVPSSEFEPSNSHTVKSYSLLFRVSRPGCPRTQVNGLSNGEGHHHRGEQPDQPQISGEKDEPARTAASLSGSDFAEEAVNRKRRSSSLLEEGETTFVAQMTVFDKNRRLQLLDGEYELSMQETEECPGKKKRASWETILDGKCLPPFESFSQGPTLQFTLRWTSQASDRSTAPVAKPLATRNCETNQEARPSTLRAAHTPNVKESVTSEVQTRREHVASELRQKLRIFYQVSPPPGPVGSQLGDVPATPSGPGRVRSDQPASGRLQFQYNNNTRQQTEARDDLHCPWCTLNCRKLYSLLKHLKLSHSRFNFNYVPHPKGAKIEVSINESYDGSYAGNPQDVHSQPGFAFSRNGPVKRTAVTHVLACRPRRTKASLSEFLESEDGEREQQRTYISGHNRLYFHSDSCVPLRPQEMDVDSEDERDPAWLKEKTSKVRSGMRRVTDLGCCHGDGGRALEGVLKRKPLLSLQQIEEFTDVNEGEKEIMKLWNLHVMKRGWVGGTVRWGTGGGTTQGRPQSAGFSSRFIADNQMNEACLLFAEHHGAHIVQNNLCRNLLLHLISMHDFNLINTLTIDRAMARLRLIQNQA</sequence>
<dbReference type="KEGG" id="tng:GSTEN00021272G001"/>
<feature type="domain" description="Polycomb protein VEFS-Box" evidence="10">
    <location>
        <begin position="689"/>
        <end position="735"/>
    </location>
</feature>
<evidence type="ECO:0000256" key="5">
    <source>
        <dbReference type="ARBA" id="ARBA00022853"/>
    </source>
</evidence>
<evidence type="ECO:0000256" key="2">
    <source>
        <dbReference type="ARBA" id="ARBA00022723"/>
    </source>
</evidence>
<feature type="region of interest" description="Disordered" evidence="8">
    <location>
        <begin position="485"/>
        <end position="514"/>
    </location>
</feature>
<dbReference type="Pfam" id="PF09733">
    <property type="entry name" value="VEFS-Box"/>
    <property type="match status" value="3"/>
</dbReference>
<dbReference type="OrthoDB" id="166746at2759"/>
<reference evidence="12" key="1">
    <citation type="journal article" date="2004" name="Nature">
        <title>Genome duplication in the teleost fish Tetraodon nigroviridis reveals the early vertebrate proto-karyotype.</title>
        <authorList>
            <person name="Jaillon O."/>
            <person name="Aury J.-M."/>
            <person name="Brunet F."/>
            <person name="Petit J.-L."/>
            <person name="Stange-Thomann N."/>
            <person name="Mauceli E."/>
            <person name="Bouneau L."/>
            <person name="Fischer C."/>
            <person name="Ozouf-Costaz C."/>
            <person name="Bernot A."/>
            <person name="Nicaud S."/>
            <person name="Jaffe D."/>
            <person name="Fisher S."/>
            <person name="Lutfalla G."/>
            <person name="Dossat C."/>
            <person name="Segurens B."/>
            <person name="Dasilva C."/>
            <person name="Salanoubat M."/>
            <person name="Levy M."/>
            <person name="Boudet N."/>
            <person name="Castellano S."/>
            <person name="Anthouard V."/>
            <person name="Jubin C."/>
            <person name="Castelli V."/>
            <person name="Katinka M."/>
            <person name="Vacherie B."/>
            <person name="Biemont C."/>
            <person name="Skalli Z."/>
            <person name="Cattolico L."/>
            <person name="Poulain J."/>
            <person name="De Berardinis V."/>
            <person name="Cruaud C."/>
            <person name="Duprat S."/>
            <person name="Brottier P."/>
            <person name="Coutanceau J.-P."/>
            <person name="Gouzy J."/>
            <person name="Parra G."/>
            <person name="Lardier G."/>
            <person name="Chapple C."/>
            <person name="McKernan K.J."/>
            <person name="McEwan P."/>
            <person name="Bosak S."/>
            <person name="Kellis M."/>
            <person name="Volff J.-N."/>
            <person name="Guigo R."/>
            <person name="Zody M.C."/>
            <person name="Mesirov J."/>
            <person name="Lindblad-Toh K."/>
            <person name="Birren B."/>
            <person name="Nusbaum C."/>
            <person name="Kahn D."/>
            <person name="Robinson-Rechavi M."/>
            <person name="Laudet V."/>
            <person name="Schachter V."/>
            <person name="Quetier F."/>
            <person name="Saurin W."/>
            <person name="Scarpelli C."/>
            <person name="Wincker P."/>
            <person name="Lander E.S."/>
            <person name="Weissenbach J."/>
            <person name="Roest Crollius H."/>
        </authorList>
    </citation>
    <scope>NUCLEOTIDE SEQUENCE [LARGE SCALE GENOMIC DNA]</scope>
</reference>
<dbReference type="GO" id="GO:0035098">
    <property type="term" value="C:ESC/E(Z) complex"/>
    <property type="evidence" value="ECO:0007669"/>
    <property type="project" value="TreeGrafter"/>
</dbReference>
<dbReference type="InterPro" id="IPR057540">
    <property type="entry name" value="Znf_SUZ12"/>
</dbReference>
<dbReference type="AlphaFoldDB" id="Q4SAU0"/>
<dbReference type="Pfam" id="PF23320">
    <property type="entry name" value="Zn_SUZ12"/>
    <property type="match status" value="1"/>
</dbReference>
<dbReference type="EMBL" id="CAAE01014679">
    <property type="protein sequence ID" value="CAG02242.1"/>
    <property type="molecule type" value="Genomic_DNA"/>
</dbReference>
<organism evidence="12">
    <name type="scientific">Tetraodon nigroviridis</name>
    <name type="common">Spotted green pufferfish</name>
    <name type="synonym">Chelonodon nigroviridis</name>
    <dbReference type="NCBI Taxonomy" id="99883"/>
    <lineage>
        <taxon>Eukaryota</taxon>
        <taxon>Metazoa</taxon>
        <taxon>Chordata</taxon>
        <taxon>Craniata</taxon>
        <taxon>Vertebrata</taxon>
        <taxon>Euteleostomi</taxon>
        <taxon>Actinopterygii</taxon>
        <taxon>Neopterygii</taxon>
        <taxon>Teleostei</taxon>
        <taxon>Neoteleostei</taxon>
        <taxon>Acanthomorphata</taxon>
        <taxon>Eupercaria</taxon>
        <taxon>Tetraodontiformes</taxon>
        <taxon>Tetradontoidea</taxon>
        <taxon>Tetraodontidae</taxon>
        <taxon>Tetraodon</taxon>
    </lineage>
</organism>
<dbReference type="PANTHER" id="PTHR22597:SF0">
    <property type="entry name" value="POLYCOMB PROTEIN SUZ12"/>
    <property type="match status" value="1"/>
</dbReference>
<feature type="domain" description="Polycomb protein VEFS-Box" evidence="10">
    <location>
        <begin position="822"/>
        <end position="872"/>
    </location>
</feature>
<dbReference type="PANTHER" id="PTHR22597">
    <property type="entry name" value="POLYCOMB GROUP PROTEIN"/>
    <property type="match status" value="1"/>
</dbReference>
<feature type="transmembrane region" description="Helical" evidence="9">
    <location>
        <begin position="223"/>
        <end position="252"/>
    </location>
</feature>
<evidence type="ECO:0000256" key="1">
    <source>
        <dbReference type="ARBA" id="ARBA00007416"/>
    </source>
</evidence>
<evidence type="ECO:0000256" key="8">
    <source>
        <dbReference type="SAM" id="MobiDB-lite"/>
    </source>
</evidence>
<evidence type="ECO:0000256" key="3">
    <source>
        <dbReference type="ARBA" id="ARBA00022771"/>
    </source>
</evidence>
<feature type="domain" description="Polycomb protein SUZ12-like zinc finger" evidence="11">
    <location>
        <begin position="567"/>
        <end position="629"/>
    </location>
</feature>
<feature type="non-terminal residue" evidence="12">
    <location>
        <position position="886"/>
    </location>
</feature>
<feature type="region of interest" description="Disordered" evidence="8">
    <location>
        <begin position="534"/>
        <end position="566"/>
    </location>
</feature>
<keyword evidence="5" id="KW-0156">Chromatin regulator</keyword>
<dbReference type="GO" id="GO:0016586">
    <property type="term" value="C:RSC-type complex"/>
    <property type="evidence" value="ECO:0007669"/>
    <property type="project" value="TreeGrafter"/>
</dbReference>
<keyword evidence="9" id="KW-0472">Membrane</keyword>
<evidence type="ECO:0000259" key="11">
    <source>
        <dbReference type="Pfam" id="PF23320"/>
    </source>
</evidence>
<evidence type="ECO:0000256" key="4">
    <source>
        <dbReference type="ARBA" id="ARBA00022833"/>
    </source>
</evidence>
<dbReference type="CDD" id="cd21750">
    <property type="entry name" value="ZnB-Zn_SUZ12"/>
    <property type="match status" value="1"/>
</dbReference>
<dbReference type="InterPro" id="IPR019135">
    <property type="entry name" value="Polycomb_protein_VEFS-Box"/>
</dbReference>
<evidence type="ECO:0000259" key="10">
    <source>
        <dbReference type="Pfam" id="PF09733"/>
    </source>
</evidence>
<accession>Q4SAU0</accession>
<feature type="region of interest" description="Disordered" evidence="8">
    <location>
        <begin position="333"/>
        <end position="390"/>
    </location>
</feature>
<evidence type="ECO:0000256" key="6">
    <source>
        <dbReference type="ARBA" id="ARBA00023015"/>
    </source>
</evidence>
<dbReference type="GO" id="GO:0031490">
    <property type="term" value="F:chromatin DNA binding"/>
    <property type="evidence" value="ECO:0007669"/>
    <property type="project" value="TreeGrafter"/>
</dbReference>
<dbReference type="CDD" id="cd21551">
    <property type="entry name" value="VEFS-box_SUZ12"/>
    <property type="match status" value="1"/>
</dbReference>
<keyword evidence="9" id="KW-0812">Transmembrane</keyword>
<keyword evidence="6" id="KW-0805">Transcription regulation</keyword>
<dbReference type="GO" id="GO:0008270">
    <property type="term" value="F:zinc ion binding"/>
    <property type="evidence" value="ECO:0007669"/>
    <property type="project" value="UniProtKB-KW"/>
</dbReference>
<keyword evidence="3" id="KW-0863">Zinc-finger</keyword>
<dbReference type="CDD" id="cd21740">
    <property type="entry name" value="C2_II_SUZ12"/>
    <property type="match status" value="1"/>
</dbReference>